<dbReference type="EMBL" id="VHII01000023">
    <property type="protein sequence ID" value="KAF1372702.1"/>
    <property type="molecule type" value="Genomic_DNA"/>
</dbReference>
<evidence type="ECO:0000313" key="1">
    <source>
        <dbReference type="EMBL" id="KAF1372702.1"/>
    </source>
</evidence>
<dbReference type="AlphaFoldDB" id="A0A6A5EFM9"/>
<comment type="caution">
    <text evidence="1">The sequence shown here is derived from an EMBL/GenBank/DDBJ whole genome shotgun (WGS) entry which is preliminary data.</text>
</comment>
<sequence>MLDPQRNHKVNGVCGGGAYGTHTFSLSESDFNNLLTHLATWGLKEHSDLQFLSIEDIEGVIPPVAVRRLMYYLKTTGQLIDTEDTLPSC</sequence>
<dbReference type="Proteomes" id="UP000465112">
    <property type="component" value="Chromosome 23"/>
</dbReference>
<protein>
    <submittedName>
        <fullName evidence="1">Uncharacterized protein</fullName>
    </submittedName>
</protein>
<gene>
    <name evidence="1" type="ORF">PFLUV_G00268660</name>
</gene>
<accession>A0A6A5EFM9</accession>
<evidence type="ECO:0000313" key="2">
    <source>
        <dbReference type="Proteomes" id="UP000465112"/>
    </source>
</evidence>
<name>A0A6A5EFM9_PERFL</name>
<reference evidence="1 2" key="1">
    <citation type="submission" date="2019-06" db="EMBL/GenBank/DDBJ databases">
        <title>A chromosome-scale genome assembly of the European perch, Perca fluviatilis.</title>
        <authorList>
            <person name="Roques C."/>
            <person name="Zahm M."/>
            <person name="Cabau C."/>
            <person name="Klopp C."/>
            <person name="Bouchez O."/>
            <person name="Donnadieu C."/>
            <person name="Kuhl H."/>
            <person name="Gislard M."/>
            <person name="Guendouz S."/>
            <person name="Journot L."/>
            <person name="Haffray P."/>
            <person name="Bestin A."/>
            <person name="Morvezen R."/>
            <person name="Feron R."/>
            <person name="Wen M."/>
            <person name="Jouanno E."/>
            <person name="Herpin A."/>
            <person name="Schartl M."/>
            <person name="Postlethwait J."/>
            <person name="Schaerlinger B."/>
            <person name="Chardard D."/>
            <person name="Lecocq T."/>
            <person name="Poncet C."/>
            <person name="Jaffrelo L."/>
            <person name="Lampietro C."/>
            <person name="Guiguen Y."/>
        </authorList>
    </citation>
    <scope>NUCLEOTIDE SEQUENCE [LARGE SCALE GENOMIC DNA]</scope>
    <source>
        <tissue evidence="1">Blood</tissue>
    </source>
</reference>
<proteinExistence type="predicted"/>
<keyword evidence="2" id="KW-1185">Reference proteome</keyword>
<organism evidence="1 2">
    <name type="scientific">Perca fluviatilis</name>
    <name type="common">European perch</name>
    <dbReference type="NCBI Taxonomy" id="8168"/>
    <lineage>
        <taxon>Eukaryota</taxon>
        <taxon>Metazoa</taxon>
        <taxon>Chordata</taxon>
        <taxon>Craniata</taxon>
        <taxon>Vertebrata</taxon>
        <taxon>Euteleostomi</taxon>
        <taxon>Actinopterygii</taxon>
        <taxon>Neopterygii</taxon>
        <taxon>Teleostei</taxon>
        <taxon>Neoteleostei</taxon>
        <taxon>Acanthomorphata</taxon>
        <taxon>Eupercaria</taxon>
        <taxon>Perciformes</taxon>
        <taxon>Percoidei</taxon>
        <taxon>Percidae</taxon>
        <taxon>Percinae</taxon>
        <taxon>Perca</taxon>
    </lineage>
</organism>